<feature type="transmembrane region" description="Helical" evidence="1">
    <location>
        <begin position="39"/>
        <end position="63"/>
    </location>
</feature>
<feature type="transmembrane region" description="Helical" evidence="1">
    <location>
        <begin position="122"/>
        <end position="141"/>
    </location>
</feature>
<dbReference type="STRING" id="489703.SAMN04488038_1177"/>
<feature type="transmembrane region" description="Helical" evidence="1">
    <location>
        <begin position="7"/>
        <end position="27"/>
    </location>
</feature>
<keyword evidence="3" id="KW-1185">Reference proteome</keyword>
<dbReference type="EMBL" id="FOFS01000017">
    <property type="protein sequence ID" value="SER13772.1"/>
    <property type="molecule type" value="Genomic_DNA"/>
</dbReference>
<organism evidence="2 3">
    <name type="scientific">Solimonas aquatica</name>
    <dbReference type="NCBI Taxonomy" id="489703"/>
    <lineage>
        <taxon>Bacteria</taxon>
        <taxon>Pseudomonadati</taxon>
        <taxon>Pseudomonadota</taxon>
        <taxon>Gammaproteobacteria</taxon>
        <taxon>Nevskiales</taxon>
        <taxon>Nevskiaceae</taxon>
        <taxon>Solimonas</taxon>
    </lineage>
</organism>
<evidence type="ECO:0000313" key="2">
    <source>
        <dbReference type="EMBL" id="SER13772.1"/>
    </source>
</evidence>
<dbReference type="InterPro" id="IPR021836">
    <property type="entry name" value="DUF3429"/>
</dbReference>
<keyword evidence="1" id="KW-0812">Transmembrane</keyword>
<sequence length="144" mass="16208">MRLPRLLYLLGYAGLLPFMAAPLWLTLSPQTAPVWLDRAWLSYAAMIAAFMAGSFWGLALVVIENPAGMLGTVFSALMMLTAWISLLLPFPEDLYLLALVFLLLAVGEYWRERTLDPMSSYLYLRITLTVGVLIAMIWRIALHV</sequence>
<keyword evidence="1" id="KW-1133">Transmembrane helix</keyword>
<evidence type="ECO:0008006" key="4">
    <source>
        <dbReference type="Google" id="ProtNLM"/>
    </source>
</evidence>
<dbReference type="OrthoDB" id="8591832at2"/>
<proteinExistence type="predicted"/>
<evidence type="ECO:0000256" key="1">
    <source>
        <dbReference type="SAM" id="Phobius"/>
    </source>
</evidence>
<name>A0A1H9LQJ6_9GAMM</name>
<dbReference type="Pfam" id="PF11911">
    <property type="entry name" value="DUF3429"/>
    <property type="match status" value="1"/>
</dbReference>
<dbReference type="AlphaFoldDB" id="A0A1H9LQJ6"/>
<reference evidence="2 3" key="1">
    <citation type="submission" date="2016-10" db="EMBL/GenBank/DDBJ databases">
        <authorList>
            <person name="de Groot N.N."/>
        </authorList>
    </citation>
    <scope>NUCLEOTIDE SEQUENCE [LARGE SCALE GENOMIC DNA]</scope>
    <source>
        <strain evidence="2 3">DSM 25927</strain>
    </source>
</reference>
<feature type="transmembrane region" description="Helical" evidence="1">
    <location>
        <begin position="94"/>
        <end position="110"/>
    </location>
</feature>
<keyword evidence="1" id="KW-0472">Membrane</keyword>
<evidence type="ECO:0000313" key="3">
    <source>
        <dbReference type="Proteomes" id="UP000199233"/>
    </source>
</evidence>
<protein>
    <recommendedName>
        <fullName evidence="4">DUF3429 domain-containing protein</fullName>
    </recommendedName>
</protein>
<dbReference type="Proteomes" id="UP000199233">
    <property type="component" value="Unassembled WGS sequence"/>
</dbReference>
<gene>
    <name evidence="2" type="ORF">SAMN04488038_1177</name>
</gene>
<dbReference type="RefSeq" id="WP_093289259.1">
    <property type="nucleotide sequence ID" value="NZ_FOFS01000017.1"/>
</dbReference>
<accession>A0A1H9LQJ6</accession>